<organism evidence="1">
    <name type="scientific">Anguilla anguilla</name>
    <name type="common">European freshwater eel</name>
    <name type="synonym">Muraena anguilla</name>
    <dbReference type="NCBI Taxonomy" id="7936"/>
    <lineage>
        <taxon>Eukaryota</taxon>
        <taxon>Metazoa</taxon>
        <taxon>Chordata</taxon>
        <taxon>Craniata</taxon>
        <taxon>Vertebrata</taxon>
        <taxon>Euteleostomi</taxon>
        <taxon>Actinopterygii</taxon>
        <taxon>Neopterygii</taxon>
        <taxon>Teleostei</taxon>
        <taxon>Anguilliformes</taxon>
        <taxon>Anguillidae</taxon>
        <taxon>Anguilla</taxon>
    </lineage>
</organism>
<protein>
    <submittedName>
        <fullName evidence="1">Uncharacterized protein</fullName>
    </submittedName>
</protein>
<reference evidence="1" key="2">
    <citation type="journal article" date="2015" name="Fish Shellfish Immunol.">
        <title>Early steps in the European eel (Anguilla anguilla)-Vibrio vulnificus interaction in the gills: Role of the RtxA13 toxin.</title>
        <authorList>
            <person name="Callol A."/>
            <person name="Pajuelo D."/>
            <person name="Ebbesson L."/>
            <person name="Teles M."/>
            <person name="MacKenzie S."/>
            <person name="Amaro C."/>
        </authorList>
    </citation>
    <scope>NUCLEOTIDE SEQUENCE</scope>
</reference>
<accession>A0A0E9SHM6</accession>
<evidence type="ECO:0000313" key="1">
    <source>
        <dbReference type="EMBL" id="JAH40018.1"/>
    </source>
</evidence>
<dbReference type="AlphaFoldDB" id="A0A0E9SHM6"/>
<proteinExistence type="predicted"/>
<reference evidence="1" key="1">
    <citation type="submission" date="2014-11" db="EMBL/GenBank/DDBJ databases">
        <authorList>
            <person name="Amaro Gonzalez C."/>
        </authorList>
    </citation>
    <scope>NUCLEOTIDE SEQUENCE</scope>
</reference>
<name>A0A0E9SHM6_ANGAN</name>
<dbReference type="EMBL" id="GBXM01068559">
    <property type="protein sequence ID" value="JAH40018.1"/>
    <property type="molecule type" value="Transcribed_RNA"/>
</dbReference>
<sequence length="75" mass="8542">MPIIANQRLPIKSANHISCCVLERNLTQTSPVFFQIRGVCMLGKGRVKYVRLLALFPYLYKDALSSLCFTVMLHL</sequence>